<sequence>MELNDEEANIVVEINKDSCWIIRGSLRPSMFWRDVQDGVPEARQLMDLREQANSAILRFNDEPGLKAVTFYLTEIQAWALDTVLPYDGDGGSSSETLIKLFRGLWGRSMGKHYNQIVQDPNDVWEKEKEEKKSDPMAGLFGQMFTIGPPPPSPKKPEEPTDETKE</sequence>
<reference evidence="2" key="1">
    <citation type="journal article" date="2015" name="Nature">
        <title>Complex archaea that bridge the gap between prokaryotes and eukaryotes.</title>
        <authorList>
            <person name="Spang A."/>
            <person name="Saw J.H."/>
            <person name="Jorgensen S.L."/>
            <person name="Zaremba-Niedzwiedzka K."/>
            <person name="Martijn J."/>
            <person name="Lind A.E."/>
            <person name="van Eijk R."/>
            <person name="Schleper C."/>
            <person name="Guy L."/>
            <person name="Ettema T.J."/>
        </authorList>
    </citation>
    <scope>NUCLEOTIDE SEQUENCE</scope>
</reference>
<dbReference type="EMBL" id="LAZR01045168">
    <property type="protein sequence ID" value="KKK99529.1"/>
    <property type="molecule type" value="Genomic_DNA"/>
</dbReference>
<protein>
    <submittedName>
        <fullName evidence="2">Uncharacterized protein</fullName>
    </submittedName>
</protein>
<accession>A0A0F9CB12</accession>
<evidence type="ECO:0000256" key="1">
    <source>
        <dbReference type="SAM" id="MobiDB-lite"/>
    </source>
</evidence>
<comment type="caution">
    <text evidence="2">The sequence shown here is derived from an EMBL/GenBank/DDBJ whole genome shotgun (WGS) entry which is preliminary data.</text>
</comment>
<name>A0A0F9CB12_9ZZZZ</name>
<organism evidence="2">
    <name type="scientific">marine sediment metagenome</name>
    <dbReference type="NCBI Taxonomy" id="412755"/>
    <lineage>
        <taxon>unclassified sequences</taxon>
        <taxon>metagenomes</taxon>
        <taxon>ecological metagenomes</taxon>
    </lineage>
</organism>
<proteinExistence type="predicted"/>
<gene>
    <name evidence="2" type="ORF">LCGC14_2631860</name>
</gene>
<evidence type="ECO:0000313" key="2">
    <source>
        <dbReference type="EMBL" id="KKK99529.1"/>
    </source>
</evidence>
<feature type="compositionally biased region" description="Basic and acidic residues" evidence="1">
    <location>
        <begin position="154"/>
        <end position="165"/>
    </location>
</feature>
<feature type="region of interest" description="Disordered" evidence="1">
    <location>
        <begin position="139"/>
        <end position="165"/>
    </location>
</feature>
<dbReference type="AlphaFoldDB" id="A0A0F9CB12"/>